<dbReference type="EMBL" id="AUZY01009049">
    <property type="protein sequence ID" value="EQD43617.1"/>
    <property type="molecule type" value="Genomic_DNA"/>
</dbReference>
<accession>T0ZGZ3</accession>
<evidence type="ECO:0000313" key="1">
    <source>
        <dbReference type="EMBL" id="EQD43617.1"/>
    </source>
</evidence>
<name>T0ZGZ3_9ZZZZ</name>
<proteinExistence type="predicted"/>
<protein>
    <submittedName>
        <fullName evidence="1">Uncharacterized protein</fullName>
    </submittedName>
</protein>
<gene>
    <name evidence="1" type="ORF">B1B_13729</name>
</gene>
<dbReference type="AlphaFoldDB" id="T0ZGZ3"/>
<organism evidence="1">
    <name type="scientific">mine drainage metagenome</name>
    <dbReference type="NCBI Taxonomy" id="410659"/>
    <lineage>
        <taxon>unclassified sequences</taxon>
        <taxon>metagenomes</taxon>
        <taxon>ecological metagenomes</taxon>
    </lineage>
</organism>
<reference evidence="1" key="1">
    <citation type="submission" date="2013-08" db="EMBL/GenBank/DDBJ databases">
        <authorList>
            <person name="Mendez C."/>
            <person name="Richter M."/>
            <person name="Ferrer M."/>
            <person name="Sanchez J."/>
        </authorList>
    </citation>
    <scope>NUCLEOTIDE SEQUENCE</scope>
</reference>
<reference evidence="1" key="2">
    <citation type="journal article" date="2014" name="ISME J.">
        <title>Microbial stratification in low pH oxic and suboxic macroscopic growths along an acid mine drainage.</title>
        <authorList>
            <person name="Mendez-Garcia C."/>
            <person name="Mesa V."/>
            <person name="Sprenger R.R."/>
            <person name="Richter M."/>
            <person name="Diez M.S."/>
            <person name="Solano J."/>
            <person name="Bargiela R."/>
            <person name="Golyshina O.V."/>
            <person name="Manteca A."/>
            <person name="Ramos J.L."/>
            <person name="Gallego J.R."/>
            <person name="Llorente I."/>
            <person name="Martins Dos Santos V.A."/>
            <person name="Jensen O.N."/>
            <person name="Pelaez A.I."/>
            <person name="Sanchez J."/>
            <person name="Ferrer M."/>
        </authorList>
    </citation>
    <scope>NUCLEOTIDE SEQUENCE</scope>
</reference>
<sequence>MKGTTMVRERTLSFKGKGRDLTTLGQAITQDLQGQGYKVQSSPTPQGFVIQAAKAGILRDIITADRAFTILIAGTPDDFTIRVGIGKLVQNLAVAAVEALLLTELFLVVDVPEMLWTAHVETQLIGRIQALVDSAPASAGGSSPPLRS</sequence>
<comment type="caution">
    <text evidence="1">The sequence shown here is derived from an EMBL/GenBank/DDBJ whole genome shotgun (WGS) entry which is preliminary data.</text>
</comment>